<reference evidence="2" key="1">
    <citation type="journal article" date="2020" name="Stud. Mycol.">
        <title>101 Dothideomycetes genomes: a test case for predicting lifestyles and emergence of pathogens.</title>
        <authorList>
            <person name="Haridas S."/>
            <person name="Albert R."/>
            <person name="Binder M."/>
            <person name="Bloem J."/>
            <person name="Labutti K."/>
            <person name="Salamov A."/>
            <person name="Andreopoulos B."/>
            <person name="Baker S."/>
            <person name="Barry K."/>
            <person name="Bills G."/>
            <person name="Bluhm B."/>
            <person name="Cannon C."/>
            <person name="Castanera R."/>
            <person name="Culley D."/>
            <person name="Daum C."/>
            <person name="Ezra D."/>
            <person name="Gonzalez J."/>
            <person name="Henrissat B."/>
            <person name="Kuo A."/>
            <person name="Liang C."/>
            <person name="Lipzen A."/>
            <person name="Lutzoni F."/>
            <person name="Magnuson J."/>
            <person name="Mondo S."/>
            <person name="Nolan M."/>
            <person name="Ohm R."/>
            <person name="Pangilinan J."/>
            <person name="Park H.-J."/>
            <person name="Ramirez L."/>
            <person name="Alfaro M."/>
            <person name="Sun H."/>
            <person name="Tritt A."/>
            <person name="Yoshinaga Y."/>
            <person name="Zwiers L.-H."/>
            <person name="Turgeon B."/>
            <person name="Goodwin S."/>
            <person name="Spatafora J."/>
            <person name="Crous P."/>
            <person name="Grigoriev I."/>
        </authorList>
    </citation>
    <scope>NUCLEOTIDE SEQUENCE</scope>
    <source>
        <strain evidence="2">CBS 379.55</strain>
    </source>
</reference>
<evidence type="ECO:0000256" key="1">
    <source>
        <dbReference type="SAM" id="MobiDB-lite"/>
    </source>
</evidence>
<dbReference type="Proteomes" id="UP000800097">
    <property type="component" value="Unassembled WGS sequence"/>
</dbReference>
<evidence type="ECO:0000313" key="3">
    <source>
        <dbReference type="Proteomes" id="UP000800097"/>
    </source>
</evidence>
<dbReference type="AlphaFoldDB" id="A0A6A6JAX7"/>
<sequence>MRFSRKEEFRRQLERPAFIAGNGDEWEGRTNEIGAEEGAKSPGHRQNHEDSGSQEQVGPISPEDHSGVISSVDALLDDYRAVALYSHRTTEGLYKHLRRKVMSGFSQLDDEGTTSQVPSIERSANEALGVVHNEPCNADGQQSPPDNTIGSSPNEVAHHPLKHPEVVSESDHMRVCDAGTRTADVISHLNTDIEPASDQSCAAAQENARVNADFWTTYVTQPFTLLLLGSFELLTRSNCKDAIE</sequence>
<accession>A0A6A6JAX7</accession>
<feature type="compositionally biased region" description="Basic and acidic residues" evidence="1">
    <location>
        <begin position="1"/>
        <end position="14"/>
    </location>
</feature>
<protein>
    <submittedName>
        <fullName evidence="2">Uncharacterized protein</fullName>
    </submittedName>
</protein>
<proteinExistence type="predicted"/>
<keyword evidence="3" id="KW-1185">Reference proteome</keyword>
<dbReference type="RefSeq" id="XP_033650974.1">
    <property type="nucleotide sequence ID" value="XM_033793301.1"/>
</dbReference>
<feature type="region of interest" description="Disordered" evidence="1">
    <location>
        <begin position="1"/>
        <end position="66"/>
    </location>
</feature>
<name>A0A6A6JAX7_WESOR</name>
<evidence type="ECO:0000313" key="2">
    <source>
        <dbReference type="EMBL" id="KAF2273435.1"/>
    </source>
</evidence>
<gene>
    <name evidence="2" type="ORF">EI97DRAFT_157901</name>
</gene>
<dbReference type="EMBL" id="ML986510">
    <property type="protein sequence ID" value="KAF2273435.1"/>
    <property type="molecule type" value="Genomic_DNA"/>
</dbReference>
<organism evidence="2 3">
    <name type="scientific">Westerdykella ornata</name>
    <dbReference type="NCBI Taxonomy" id="318751"/>
    <lineage>
        <taxon>Eukaryota</taxon>
        <taxon>Fungi</taxon>
        <taxon>Dikarya</taxon>
        <taxon>Ascomycota</taxon>
        <taxon>Pezizomycotina</taxon>
        <taxon>Dothideomycetes</taxon>
        <taxon>Pleosporomycetidae</taxon>
        <taxon>Pleosporales</taxon>
        <taxon>Sporormiaceae</taxon>
        <taxon>Westerdykella</taxon>
    </lineage>
</organism>
<dbReference type="GeneID" id="54546476"/>